<evidence type="ECO:0000313" key="4">
    <source>
        <dbReference type="Proteomes" id="UP000027073"/>
    </source>
</evidence>
<dbReference type="HOGENOM" id="CLU_016820_0_0_1"/>
<evidence type="ECO:0000256" key="1">
    <source>
        <dbReference type="SAM" id="MobiDB-lite"/>
    </source>
</evidence>
<feature type="region of interest" description="Disordered" evidence="1">
    <location>
        <begin position="470"/>
        <end position="491"/>
    </location>
</feature>
<evidence type="ECO:0000313" key="3">
    <source>
        <dbReference type="EMBL" id="KDQ29969.1"/>
    </source>
</evidence>
<dbReference type="Proteomes" id="UP000027073">
    <property type="component" value="Unassembled WGS sequence"/>
</dbReference>
<name>A0A067NPX2_PLEO1</name>
<dbReference type="EMBL" id="KL198006">
    <property type="protein sequence ID" value="KDQ29969.1"/>
    <property type="molecule type" value="Genomic_DNA"/>
</dbReference>
<dbReference type="VEuPathDB" id="FungiDB:PLEOSDRAFT_154693"/>
<protein>
    <recommendedName>
        <fullName evidence="2">Fungal-type protein kinase domain-containing protein</fullName>
    </recommendedName>
</protein>
<feature type="compositionally biased region" description="Acidic residues" evidence="1">
    <location>
        <begin position="785"/>
        <end position="816"/>
    </location>
</feature>
<organism evidence="3 4">
    <name type="scientific">Pleurotus ostreatus (strain PC15)</name>
    <name type="common">Oyster mushroom</name>
    <dbReference type="NCBI Taxonomy" id="1137138"/>
    <lineage>
        <taxon>Eukaryota</taxon>
        <taxon>Fungi</taxon>
        <taxon>Dikarya</taxon>
        <taxon>Basidiomycota</taxon>
        <taxon>Agaricomycotina</taxon>
        <taxon>Agaricomycetes</taxon>
        <taxon>Agaricomycetidae</taxon>
        <taxon>Agaricales</taxon>
        <taxon>Pleurotineae</taxon>
        <taxon>Pleurotaceae</taxon>
        <taxon>Pleurotus</taxon>
    </lineage>
</organism>
<gene>
    <name evidence="3" type="ORF">PLEOSDRAFT_154693</name>
</gene>
<dbReference type="InterPro" id="IPR040976">
    <property type="entry name" value="Pkinase_fungal"/>
</dbReference>
<proteinExistence type="predicted"/>
<dbReference type="InParanoid" id="A0A067NPX2"/>
<feature type="region of interest" description="Disordered" evidence="1">
    <location>
        <begin position="732"/>
        <end position="816"/>
    </location>
</feature>
<sequence length="816" mass="92217">MSDHTVAGRLKSTPIKPTKPPPLTRREMSTMHLPAGCLVPNSKFCQTSLNVHEKLKDLALDDEILKLAKDVKKSKKTCYKKIEKLLNCISDKIHGKAIRYSLSIALLTMLNVPATICNTAEPIAFRDNNLHTPTHHPNGIETGKPDIVCLLKSVLAILDLDDRKRIPWHLVLSIIEEKQRSDAKKGPAQSAAYIGCGNQSRPDLVGMYGLSVSPYGFQIQYSCPAGLTTSEEFDWINDIVGLFLYVYTLYSPRPDLPSRDPSISLAHTNDIFAAPTWNIDVGNKVHQNCHIVFVGQPWTRMTWVAKAGSDADPTMIKDTYRDVRTRFKEGEMYKILHEHGTVPGFASFEREYEVESTPGFPIAVTVGTLTRRKTRLIMKTCGLPLTKCKNIVDFFKGMYDVLEAHRWMVSERKLLHRDISHANIVVEAEDAPKIKELKGPKRPVFINEVLHGTIKANPMARLIDMDNCAKLDGSKPEEEEDEEHSDEPLRYRTGTPKFIARSVALGELLDGCEFTPMPSLSPEIAAKYQQVYCDDISKLRAFSDANGTTHGGHQSSDLLARYDDDRSLMAADFEHQPRHDAESVYWCIVVFLLLAKPLHSDVVEDNHGLRDIWLSIAEHEIGKTDDKRSSVITLNKWDKWLHKDLAFVSKLMVPLTRQFRPEWALLSPAPDPLHLHEAMQRLILEHVNIWETQKINVELDTVTSRSYPKEERIEKAPGRHYPIHGQILSASSLGKRESHFEAGPEEFAPKRRRKTNRRLPDDPLPPLARSWLALLGPPQPSEHASEDESGAEDEDGTEDEASDGYEDEDDSDYFLY</sequence>
<feature type="domain" description="Fungal-type protein kinase" evidence="2">
    <location>
        <begin position="370"/>
        <end position="589"/>
    </location>
</feature>
<dbReference type="AlphaFoldDB" id="A0A067NPX2"/>
<reference evidence="4" key="1">
    <citation type="journal article" date="2014" name="Proc. Natl. Acad. Sci. U.S.A.">
        <title>Extensive sampling of basidiomycete genomes demonstrates inadequacy of the white-rot/brown-rot paradigm for wood decay fungi.</title>
        <authorList>
            <person name="Riley R."/>
            <person name="Salamov A.A."/>
            <person name="Brown D.W."/>
            <person name="Nagy L.G."/>
            <person name="Floudas D."/>
            <person name="Held B.W."/>
            <person name="Levasseur A."/>
            <person name="Lombard V."/>
            <person name="Morin E."/>
            <person name="Otillar R."/>
            <person name="Lindquist E.A."/>
            <person name="Sun H."/>
            <person name="LaButti K.M."/>
            <person name="Schmutz J."/>
            <person name="Jabbour D."/>
            <person name="Luo H."/>
            <person name="Baker S.E."/>
            <person name="Pisabarro A.G."/>
            <person name="Walton J.D."/>
            <person name="Blanchette R.A."/>
            <person name="Henrissat B."/>
            <person name="Martin F."/>
            <person name="Cullen D."/>
            <person name="Hibbett D.S."/>
            <person name="Grigoriev I.V."/>
        </authorList>
    </citation>
    <scope>NUCLEOTIDE SEQUENCE [LARGE SCALE GENOMIC DNA]</scope>
    <source>
        <strain evidence="4">PC15</strain>
    </source>
</reference>
<evidence type="ECO:0000259" key="2">
    <source>
        <dbReference type="Pfam" id="PF17667"/>
    </source>
</evidence>
<feature type="region of interest" description="Disordered" evidence="1">
    <location>
        <begin position="1"/>
        <end position="27"/>
    </location>
</feature>
<accession>A0A067NPX2</accession>
<dbReference type="Pfam" id="PF17667">
    <property type="entry name" value="Pkinase_fungal"/>
    <property type="match status" value="1"/>
</dbReference>